<dbReference type="Proteomes" id="UP000253744">
    <property type="component" value="Plasmid pDrdI"/>
</dbReference>
<evidence type="ECO:0000256" key="8">
    <source>
        <dbReference type="ARBA" id="ARBA00023237"/>
    </source>
</evidence>
<dbReference type="SUPFAM" id="SSF54523">
    <property type="entry name" value="Pili subunits"/>
    <property type="match status" value="1"/>
</dbReference>
<dbReference type="InterPro" id="IPR012902">
    <property type="entry name" value="N_methyl_site"/>
</dbReference>
<dbReference type="PANTHER" id="PTHR30093">
    <property type="entry name" value="GENERAL SECRETION PATHWAY PROTEIN G"/>
    <property type="match status" value="1"/>
</dbReference>
<keyword evidence="10" id="KW-0614">Plasmid</keyword>
<keyword evidence="3" id="KW-0488">Methylation</keyword>
<dbReference type="GO" id="GO:0009279">
    <property type="term" value="C:cell outer membrane"/>
    <property type="evidence" value="ECO:0007669"/>
    <property type="project" value="UniProtKB-SubCell"/>
</dbReference>
<keyword evidence="7 9" id="KW-0472">Membrane</keyword>
<feature type="transmembrane region" description="Helical" evidence="9">
    <location>
        <begin position="6"/>
        <end position="28"/>
    </location>
</feature>
<dbReference type="PROSITE" id="PS00409">
    <property type="entry name" value="PROKAR_NTER_METHYL"/>
    <property type="match status" value="1"/>
</dbReference>
<name>A0A345IMV0_9DEIO</name>
<evidence type="ECO:0000313" key="10">
    <source>
        <dbReference type="EMBL" id="AXH01023.1"/>
    </source>
</evidence>
<evidence type="ECO:0000313" key="11">
    <source>
        <dbReference type="Proteomes" id="UP000253744"/>
    </source>
</evidence>
<comment type="subcellular location">
    <subcellularLocation>
        <location evidence="1">Cell outer membrane</location>
        <topology evidence="1">Single-pass membrane protein</topology>
    </subcellularLocation>
    <subcellularLocation>
        <location evidence="2">Periplasm</location>
    </subcellularLocation>
</comment>
<protein>
    <submittedName>
        <fullName evidence="10">Type II secretion system protein</fullName>
    </submittedName>
</protein>
<dbReference type="NCBIfam" id="TIGR02532">
    <property type="entry name" value="IV_pilin_GFxxxE"/>
    <property type="match status" value="1"/>
</dbReference>
<evidence type="ECO:0000256" key="6">
    <source>
        <dbReference type="ARBA" id="ARBA00022989"/>
    </source>
</evidence>
<reference evidence="10 11" key="1">
    <citation type="submission" date="2018-07" db="EMBL/GenBank/DDBJ databases">
        <title>Complete Genome and Methylome Analysis of Deinococcus wulumuqiensis NEB 479.</title>
        <authorList>
            <person name="Fomenkov A."/>
            <person name="Luyten Y."/>
            <person name="Vincze T."/>
            <person name="Anton B.P."/>
            <person name="Clark T."/>
            <person name="Roberts R.J."/>
            <person name="Morgan R.D."/>
        </authorList>
    </citation>
    <scope>NUCLEOTIDE SEQUENCE [LARGE SCALE GENOMIC DNA]</scope>
    <source>
        <strain evidence="10 11">NEB 479</strain>
        <plasmid evidence="11">Plasmid pdrdi</plasmid>
    </source>
</reference>
<dbReference type="Gene3D" id="3.30.700.10">
    <property type="entry name" value="Glycoprotein, Type 4 Pilin"/>
    <property type="match status" value="1"/>
</dbReference>
<organism evidence="10 11">
    <name type="scientific">Deinococcus wulumuqiensis</name>
    <dbReference type="NCBI Taxonomy" id="980427"/>
    <lineage>
        <taxon>Bacteria</taxon>
        <taxon>Thermotogati</taxon>
        <taxon>Deinococcota</taxon>
        <taxon>Deinococci</taxon>
        <taxon>Deinococcales</taxon>
        <taxon>Deinococcaceae</taxon>
        <taxon>Deinococcus</taxon>
    </lineage>
</organism>
<evidence type="ECO:0000256" key="7">
    <source>
        <dbReference type="ARBA" id="ARBA00023136"/>
    </source>
</evidence>
<keyword evidence="6 9" id="KW-1133">Transmembrane helix</keyword>
<keyword evidence="8" id="KW-0998">Cell outer membrane</keyword>
<evidence type="ECO:0000256" key="4">
    <source>
        <dbReference type="ARBA" id="ARBA00022692"/>
    </source>
</evidence>
<dbReference type="RefSeq" id="WP_114673671.1">
    <property type="nucleotide sequence ID" value="NZ_CP031163.1"/>
</dbReference>
<evidence type="ECO:0000256" key="1">
    <source>
        <dbReference type="ARBA" id="ARBA00004203"/>
    </source>
</evidence>
<evidence type="ECO:0000256" key="3">
    <source>
        <dbReference type="ARBA" id="ARBA00022481"/>
    </source>
</evidence>
<dbReference type="AlphaFoldDB" id="A0A345IMV0"/>
<keyword evidence="4 9" id="KW-0812">Transmembrane</keyword>
<evidence type="ECO:0000256" key="5">
    <source>
        <dbReference type="ARBA" id="ARBA00022764"/>
    </source>
</evidence>
<dbReference type="InterPro" id="IPR045584">
    <property type="entry name" value="Pilin-like"/>
</dbReference>
<sequence>MKKAGQGFTLIEVLVVIAILGILMGVLLPNFTGARKKPHDVAAMQCGRAIITAQLQKRLEERKYYAGNISGLGADVVENCQDVEVRAAAGAAPSASDSGTGMVDGSATSYGFWVWSKRGSGRYYTSLNEGKKLERSSF</sequence>
<evidence type="ECO:0000256" key="2">
    <source>
        <dbReference type="ARBA" id="ARBA00004418"/>
    </source>
</evidence>
<dbReference type="GO" id="GO:0042597">
    <property type="term" value="C:periplasmic space"/>
    <property type="evidence" value="ECO:0007669"/>
    <property type="project" value="UniProtKB-SubCell"/>
</dbReference>
<geneLocation type="plasmid" evidence="11">
    <name>pdrdi</name>
</geneLocation>
<gene>
    <name evidence="10" type="ORF">DVJ83_18190</name>
</gene>
<evidence type="ECO:0000256" key="9">
    <source>
        <dbReference type="SAM" id="Phobius"/>
    </source>
</evidence>
<keyword evidence="5" id="KW-0574">Periplasm</keyword>
<accession>A0A345IMV0</accession>
<proteinExistence type="predicted"/>
<dbReference type="KEGG" id="dwu:DVJ83_18190"/>
<dbReference type="EMBL" id="CP031163">
    <property type="protein sequence ID" value="AXH01023.1"/>
    <property type="molecule type" value="Genomic_DNA"/>
</dbReference>
<dbReference type="Pfam" id="PF07963">
    <property type="entry name" value="N_methyl"/>
    <property type="match status" value="1"/>
</dbReference>
<dbReference type="PANTHER" id="PTHR30093:SF44">
    <property type="entry name" value="TYPE II SECRETION SYSTEM CORE PROTEIN G"/>
    <property type="match status" value="1"/>
</dbReference>